<dbReference type="InterPro" id="IPR050950">
    <property type="entry name" value="HTH-type_LysR_regulators"/>
</dbReference>
<dbReference type="Pfam" id="PF03466">
    <property type="entry name" value="LysR_substrate"/>
    <property type="match status" value="1"/>
</dbReference>
<dbReference type="SUPFAM" id="SSF46785">
    <property type="entry name" value="Winged helix' DNA-binding domain"/>
    <property type="match status" value="1"/>
</dbReference>
<dbReference type="InterPro" id="IPR000847">
    <property type="entry name" value="LysR_HTH_N"/>
</dbReference>
<evidence type="ECO:0000256" key="5">
    <source>
        <dbReference type="SAM" id="MobiDB-lite"/>
    </source>
</evidence>
<dbReference type="GO" id="GO:0003700">
    <property type="term" value="F:DNA-binding transcription factor activity"/>
    <property type="evidence" value="ECO:0007669"/>
    <property type="project" value="InterPro"/>
</dbReference>
<evidence type="ECO:0000313" key="8">
    <source>
        <dbReference type="Proteomes" id="UP000253529"/>
    </source>
</evidence>
<feature type="compositionally biased region" description="Basic and acidic residues" evidence="5">
    <location>
        <begin position="308"/>
        <end position="320"/>
    </location>
</feature>
<dbReference type="SUPFAM" id="SSF53850">
    <property type="entry name" value="Periplasmic binding protein-like II"/>
    <property type="match status" value="1"/>
</dbReference>
<dbReference type="GO" id="GO:0005829">
    <property type="term" value="C:cytosol"/>
    <property type="evidence" value="ECO:0007669"/>
    <property type="project" value="TreeGrafter"/>
</dbReference>
<dbReference type="Proteomes" id="UP000253529">
    <property type="component" value="Unassembled WGS sequence"/>
</dbReference>
<evidence type="ECO:0000313" key="7">
    <source>
        <dbReference type="EMBL" id="RBP11380.1"/>
    </source>
</evidence>
<organism evidence="7 8">
    <name type="scientific">Roseiarcus fermentans</name>
    <dbReference type="NCBI Taxonomy" id="1473586"/>
    <lineage>
        <taxon>Bacteria</taxon>
        <taxon>Pseudomonadati</taxon>
        <taxon>Pseudomonadota</taxon>
        <taxon>Alphaproteobacteria</taxon>
        <taxon>Hyphomicrobiales</taxon>
        <taxon>Roseiarcaceae</taxon>
        <taxon>Roseiarcus</taxon>
    </lineage>
</organism>
<keyword evidence="4" id="KW-0804">Transcription</keyword>
<sequence>MKLSHLRDVLAVAEFGGLRAAGRHLKIPQPVITRSIREIEHELGATLFERHARGTRLTDIGRVFLHRATIVDSELRRARDEVDQLKGGGKGQVSVVLSAASIMAIFPTVLSKFRDRYPDALLKVAEGLFQAVENEILDGSVDLYVGPFNRSNFFHQLAVEQIFNHRRVVAARKGHPLSQATSIADLAQARWIRPALSIRNSEADFEFVLRDMGIADPKIVMHTRSTLATLVAIMESDLLTVLPQQWLEFGVTANCITALGAIEPMAAAPVCIVRRRDLPSTPMAEYLADLMRRAGERYGRDGMAASRSKPDTKSEPEVHKNSPAGQTGRRGKGADDHAKAQG</sequence>
<evidence type="ECO:0000256" key="3">
    <source>
        <dbReference type="ARBA" id="ARBA00023125"/>
    </source>
</evidence>
<reference evidence="7 8" key="1">
    <citation type="submission" date="2018-06" db="EMBL/GenBank/DDBJ databases">
        <title>Genomic Encyclopedia of Type Strains, Phase IV (KMG-IV): sequencing the most valuable type-strain genomes for metagenomic binning, comparative biology and taxonomic classification.</title>
        <authorList>
            <person name="Goeker M."/>
        </authorList>
    </citation>
    <scope>NUCLEOTIDE SEQUENCE [LARGE SCALE GENOMIC DNA]</scope>
    <source>
        <strain evidence="7 8">DSM 24875</strain>
    </source>
</reference>
<feature type="compositionally biased region" description="Basic and acidic residues" evidence="5">
    <location>
        <begin position="332"/>
        <end position="342"/>
    </location>
</feature>
<dbReference type="PRINTS" id="PR00039">
    <property type="entry name" value="HTHLYSR"/>
</dbReference>
<evidence type="ECO:0000256" key="4">
    <source>
        <dbReference type="ARBA" id="ARBA00023163"/>
    </source>
</evidence>
<accession>A0A366FBP9</accession>
<feature type="domain" description="HTH lysR-type" evidence="6">
    <location>
        <begin position="1"/>
        <end position="58"/>
    </location>
</feature>
<proteinExistence type="inferred from homology"/>
<dbReference type="PANTHER" id="PTHR30419:SF8">
    <property type="entry name" value="NITROGEN ASSIMILATION TRANSCRIPTIONAL ACTIVATOR-RELATED"/>
    <property type="match status" value="1"/>
</dbReference>
<dbReference type="PANTHER" id="PTHR30419">
    <property type="entry name" value="HTH-TYPE TRANSCRIPTIONAL REGULATOR YBHD"/>
    <property type="match status" value="1"/>
</dbReference>
<keyword evidence="3 7" id="KW-0238">DNA-binding</keyword>
<dbReference type="Gene3D" id="1.10.10.10">
    <property type="entry name" value="Winged helix-like DNA-binding domain superfamily/Winged helix DNA-binding domain"/>
    <property type="match status" value="1"/>
</dbReference>
<dbReference type="Pfam" id="PF00126">
    <property type="entry name" value="HTH_1"/>
    <property type="match status" value="1"/>
</dbReference>
<gene>
    <name evidence="7" type="ORF">DFR50_11674</name>
</gene>
<evidence type="ECO:0000256" key="2">
    <source>
        <dbReference type="ARBA" id="ARBA00023015"/>
    </source>
</evidence>
<dbReference type="InterPro" id="IPR036390">
    <property type="entry name" value="WH_DNA-bd_sf"/>
</dbReference>
<dbReference type="InterPro" id="IPR005119">
    <property type="entry name" value="LysR_subst-bd"/>
</dbReference>
<dbReference type="OrthoDB" id="5297263at2"/>
<evidence type="ECO:0000259" key="6">
    <source>
        <dbReference type="PROSITE" id="PS50931"/>
    </source>
</evidence>
<dbReference type="Gene3D" id="3.40.190.10">
    <property type="entry name" value="Periplasmic binding protein-like II"/>
    <property type="match status" value="1"/>
</dbReference>
<name>A0A366FBP9_9HYPH</name>
<evidence type="ECO:0000256" key="1">
    <source>
        <dbReference type="ARBA" id="ARBA00009437"/>
    </source>
</evidence>
<dbReference type="PROSITE" id="PS50931">
    <property type="entry name" value="HTH_LYSR"/>
    <property type="match status" value="1"/>
</dbReference>
<dbReference type="RefSeq" id="WP_113890166.1">
    <property type="nucleotide sequence ID" value="NZ_QNRK01000016.1"/>
</dbReference>
<dbReference type="EMBL" id="QNRK01000016">
    <property type="protein sequence ID" value="RBP11380.1"/>
    <property type="molecule type" value="Genomic_DNA"/>
</dbReference>
<protein>
    <submittedName>
        <fullName evidence="7">DNA-binding transcriptional LysR family regulator</fullName>
    </submittedName>
</protein>
<keyword evidence="2" id="KW-0805">Transcription regulation</keyword>
<comment type="similarity">
    <text evidence="1">Belongs to the LysR transcriptional regulatory family.</text>
</comment>
<dbReference type="GO" id="GO:0003677">
    <property type="term" value="F:DNA binding"/>
    <property type="evidence" value="ECO:0007669"/>
    <property type="project" value="UniProtKB-KW"/>
</dbReference>
<comment type="caution">
    <text evidence="7">The sequence shown here is derived from an EMBL/GenBank/DDBJ whole genome shotgun (WGS) entry which is preliminary data.</text>
</comment>
<dbReference type="AlphaFoldDB" id="A0A366FBP9"/>
<dbReference type="InterPro" id="IPR036388">
    <property type="entry name" value="WH-like_DNA-bd_sf"/>
</dbReference>
<keyword evidence="8" id="KW-1185">Reference proteome</keyword>
<feature type="region of interest" description="Disordered" evidence="5">
    <location>
        <begin position="298"/>
        <end position="342"/>
    </location>
</feature>